<gene>
    <name evidence="1" type="ORF">WG66_6282</name>
</gene>
<proteinExistence type="predicted"/>
<dbReference type="AlphaFoldDB" id="A0A0W0FXV2"/>
<sequence>MSHGLPYLTDLGAAYHRQSETVETAST</sequence>
<dbReference type="EMBL" id="LATX01001508">
    <property type="protein sequence ID" value="KTB41142.1"/>
    <property type="molecule type" value="Genomic_DNA"/>
</dbReference>
<name>A0A0W0FXV2_MONRR</name>
<accession>A0A0W0FXV2</accession>
<comment type="caution">
    <text evidence="1">The sequence shown here is derived from an EMBL/GenBank/DDBJ whole genome shotgun (WGS) entry which is preliminary data.</text>
</comment>
<reference evidence="1 2" key="1">
    <citation type="submission" date="2015-12" db="EMBL/GenBank/DDBJ databases">
        <title>Draft genome sequence of Moniliophthora roreri, the causal agent of frosty pod rot of cacao.</title>
        <authorList>
            <person name="Aime M.C."/>
            <person name="Diaz-Valderrama J.R."/>
            <person name="Kijpornyongpan T."/>
            <person name="Phillips-Mora W."/>
        </authorList>
    </citation>
    <scope>NUCLEOTIDE SEQUENCE [LARGE SCALE GENOMIC DNA]</scope>
    <source>
        <strain evidence="1 2">MCA 2952</strain>
    </source>
</reference>
<organism evidence="1 2">
    <name type="scientific">Moniliophthora roreri</name>
    <name type="common">Frosty pod rot fungus</name>
    <name type="synonym">Monilia roreri</name>
    <dbReference type="NCBI Taxonomy" id="221103"/>
    <lineage>
        <taxon>Eukaryota</taxon>
        <taxon>Fungi</taxon>
        <taxon>Dikarya</taxon>
        <taxon>Basidiomycota</taxon>
        <taxon>Agaricomycotina</taxon>
        <taxon>Agaricomycetes</taxon>
        <taxon>Agaricomycetidae</taxon>
        <taxon>Agaricales</taxon>
        <taxon>Marasmiineae</taxon>
        <taxon>Marasmiaceae</taxon>
        <taxon>Moniliophthora</taxon>
    </lineage>
</organism>
<protein>
    <submittedName>
        <fullName evidence="1">Uncharacterized protein</fullName>
    </submittedName>
</protein>
<dbReference type="Proteomes" id="UP000054988">
    <property type="component" value="Unassembled WGS sequence"/>
</dbReference>
<evidence type="ECO:0000313" key="2">
    <source>
        <dbReference type="Proteomes" id="UP000054988"/>
    </source>
</evidence>
<evidence type="ECO:0000313" key="1">
    <source>
        <dbReference type="EMBL" id="KTB41142.1"/>
    </source>
</evidence>